<dbReference type="RefSeq" id="WP_189171919.1">
    <property type="nucleotide sequence ID" value="NZ_BMQB01000011.1"/>
</dbReference>
<dbReference type="AlphaFoldDB" id="A0A8J3FCY3"/>
<dbReference type="SMART" id="SM00060">
    <property type="entry name" value="FN3"/>
    <property type="match status" value="1"/>
</dbReference>
<sequence length="146" mass="15552">MRTTSTLLRPLAVAALATAAALGVGLVNPAAAQAGVYDPGPTPNPAPVAGAPGRPVADTTCVWPTVIRVVWNAPSTSWSSPVLEYDVRAYFLDNRQAGARSVGSSYRKVDVTGLRPGQRYQVKVRARNAKGWGEWSNAAYTSTPWW</sequence>
<protein>
    <recommendedName>
        <fullName evidence="4">Fibronectin type-III domain-containing protein</fullName>
    </recommendedName>
</protein>
<dbReference type="GO" id="GO:0000272">
    <property type="term" value="P:polysaccharide catabolic process"/>
    <property type="evidence" value="ECO:0007669"/>
    <property type="project" value="UniProtKB-KW"/>
</dbReference>
<evidence type="ECO:0000256" key="1">
    <source>
        <dbReference type="ARBA" id="ARBA00023295"/>
    </source>
</evidence>
<dbReference type="Proteomes" id="UP000649739">
    <property type="component" value="Unassembled WGS sequence"/>
</dbReference>
<keyword evidence="1" id="KW-0326">Glycosidase</keyword>
<dbReference type="Gene3D" id="2.60.40.10">
    <property type="entry name" value="Immunoglobulins"/>
    <property type="match status" value="1"/>
</dbReference>
<name>A0A8J3FCY3_9ACTN</name>
<dbReference type="InterPro" id="IPR013783">
    <property type="entry name" value="Ig-like_fold"/>
</dbReference>
<dbReference type="SUPFAM" id="SSF49265">
    <property type="entry name" value="Fibronectin type III"/>
    <property type="match status" value="1"/>
</dbReference>
<dbReference type="EMBL" id="BMQB01000011">
    <property type="protein sequence ID" value="GGK07620.1"/>
    <property type="molecule type" value="Genomic_DNA"/>
</dbReference>
<dbReference type="CDD" id="cd00063">
    <property type="entry name" value="FN3"/>
    <property type="match status" value="1"/>
</dbReference>
<reference evidence="5" key="2">
    <citation type="submission" date="2020-09" db="EMBL/GenBank/DDBJ databases">
        <authorList>
            <person name="Sun Q."/>
            <person name="Ohkuma M."/>
        </authorList>
    </citation>
    <scope>NUCLEOTIDE SEQUENCE</scope>
    <source>
        <strain evidence="5">JCM 3090</strain>
    </source>
</reference>
<dbReference type="GO" id="GO:0016798">
    <property type="term" value="F:hydrolase activity, acting on glycosyl bonds"/>
    <property type="evidence" value="ECO:0007669"/>
    <property type="project" value="UniProtKB-KW"/>
</dbReference>
<dbReference type="PRINTS" id="PR00014">
    <property type="entry name" value="FNTYPEIII"/>
</dbReference>
<dbReference type="PROSITE" id="PS50853">
    <property type="entry name" value="FN3"/>
    <property type="match status" value="1"/>
</dbReference>
<keyword evidence="2" id="KW-0119">Carbohydrate metabolism</keyword>
<evidence type="ECO:0000313" key="6">
    <source>
        <dbReference type="Proteomes" id="UP000649739"/>
    </source>
</evidence>
<proteinExistence type="predicted"/>
<feature type="domain" description="Fibronectin type-III" evidence="4">
    <location>
        <begin position="51"/>
        <end position="146"/>
    </location>
</feature>
<dbReference type="InterPro" id="IPR036116">
    <property type="entry name" value="FN3_sf"/>
</dbReference>
<keyword evidence="1" id="KW-0378">Hydrolase</keyword>
<keyword evidence="3" id="KW-0732">Signal</keyword>
<evidence type="ECO:0000256" key="3">
    <source>
        <dbReference type="SAM" id="SignalP"/>
    </source>
</evidence>
<dbReference type="InterPro" id="IPR003961">
    <property type="entry name" value="FN3_dom"/>
</dbReference>
<feature type="chain" id="PRO_5039062429" description="Fibronectin type-III domain-containing protein" evidence="3">
    <location>
        <begin position="35"/>
        <end position="146"/>
    </location>
</feature>
<reference evidence="5" key="1">
    <citation type="journal article" date="2014" name="Int. J. Syst. Evol. Microbiol.">
        <title>Complete genome sequence of Corynebacterium casei LMG S-19264T (=DSM 44701T), isolated from a smear-ripened cheese.</title>
        <authorList>
            <consortium name="US DOE Joint Genome Institute (JGI-PGF)"/>
            <person name="Walter F."/>
            <person name="Albersmeier A."/>
            <person name="Kalinowski J."/>
            <person name="Ruckert C."/>
        </authorList>
    </citation>
    <scope>NUCLEOTIDE SEQUENCE</scope>
    <source>
        <strain evidence="5">JCM 3090</strain>
    </source>
</reference>
<evidence type="ECO:0000313" key="5">
    <source>
        <dbReference type="EMBL" id="GGK07620.1"/>
    </source>
</evidence>
<feature type="signal peptide" evidence="3">
    <location>
        <begin position="1"/>
        <end position="34"/>
    </location>
</feature>
<keyword evidence="2" id="KW-0624">Polysaccharide degradation</keyword>
<organism evidence="5 6">
    <name type="scientific">Pilimelia anulata</name>
    <dbReference type="NCBI Taxonomy" id="53371"/>
    <lineage>
        <taxon>Bacteria</taxon>
        <taxon>Bacillati</taxon>
        <taxon>Actinomycetota</taxon>
        <taxon>Actinomycetes</taxon>
        <taxon>Micromonosporales</taxon>
        <taxon>Micromonosporaceae</taxon>
        <taxon>Pilimelia</taxon>
    </lineage>
</organism>
<accession>A0A8J3FCY3</accession>
<comment type="caution">
    <text evidence="5">The sequence shown here is derived from an EMBL/GenBank/DDBJ whole genome shotgun (WGS) entry which is preliminary data.</text>
</comment>
<evidence type="ECO:0000259" key="4">
    <source>
        <dbReference type="PROSITE" id="PS50853"/>
    </source>
</evidence>
<keyword evidence="6" id="KW-1185">Reference proteome</keyword>
<evidence type="ECO:0000256" key="2">
    <source>
        <dbReference type="ARBA" id="ARBA00023326"/>
    </source>
</evidence>
<dbReference type="Pfam" id="PF00041">
    <property type="entry name" value="fn3"/>
    <property type="match status" value="1"/>
</dbReference>
<gene>
    <name evidence="5" type="ORF">GCM10010123_41990</name>
</gene>